<reference evidence="1" key="1">
    <citation type="journal article" date="2023" name="Nat. Commun.">
        <title>Identification of a novel Human Milk Oligosaccharides utilization cluster in the infant gut commensal Bacteroides dorei.</title>
        <authorList>
            <person name="Kijner S."/>
            <person name="Ennis D."/>
            <person name="Shmorak S."/>
            <person name="Florentin A."/>
            <person name="Yassour M."/>
        </authorList>
    </citation>
    <scope>NUCLEOTIDE SEQUENCE</scope>
    <source>
        <strain evidence="1">2</strain>
    </source>
</reference>
<evidence type="ECO:0000313" key="2">
    <source>
        <dbReference type="Proteomes" id="UP001177934"/>
    </source>
</evidence>
<dbReference type="Proteomes" id="UP001177934">
    <property type="component" value="Chromosome"/>
</dbReference>
<dbReference type="EMBL" id="CP126056">
    <property type="protein sequence ID" value="WHX11262.1"/>
    <property type="molecule type" value="Genomic_DNA"/>
</dbReference>
<gene>
    <name evidence="1" type="ORF">QNN11_08155</name>
</gene>
<name>A0AA95HNE1_9BACT</name>
<organism evidence="1 2">
    <name type="scientific">Phocaeicola dorei</name>
    <dbReference type="NCBI Taxonomy" id="357276"/>
    <lineage>
        <taxon>Bacteria</taxon>
        <taxon>Pseudomonadati</taxon>
        <taxon>Bacteroidota</taxon>
        <taxon>Bacteroidia</taxon>
        <taxon>Bacteroidales</taxon>
        <taxon>Bacteroidaceae</taxon>
        <taxon>Phocaeicola</taxon>
    </lineage>
</organism>
<proteinExistence type="predicted"/>
<dbReference type="AlphaFoldDB" id="A0AA95HNE1"/>
<evidence type="ECO:0000313" key="1">
    <source>
        <dbReference type="EMBL" id="WHX11262.1"/>
    </source>
</evidence>
<evidence type="ECO:0008006" key="3">
    <source>
        <dbReference type="Google" id="ProtNLM"/>
    </source>
</evidence>
<sequence length="91" mass="10705">MMNMHPHLLNDTTFEVTVDNDMVEKYMVQLIPSVQNHLRERLHNRKITMTVRVSAPTENIRAYSHVERFQMMSKKNPNLLKLKEALGLELS</sequence>
<accession>A0AA95HNE1</accession>
<protein>
    <recommendedName>
        <fullName evidence="3">DNA polymerase III subunit gamma/tau</fullName>
    </recommendedName>
</protein>